<dbReference type="WBParaSite" id="nRc.2.0.1.t08381-RA">
    <property type="protein sequence ID" value="nRc.2.0.1.t08381-RA"/>
    <property type="gene ID" value="nRc.2.0.1.g08381"/>
</dbReference>
<sequence>MERSPSGGLPTAKFAGLENGTLHICFDSFERTEWSMDGPTRPPTWLHSALSQGSFILAVFDETERNR</sequence>
<evidence type="ECO:0000313" key="1">
    <source>
        <dbReference type="Proteomes" id="UP000887565"/>
    </source>
</evidence>
<name>A0A915I3R6_ROMCU</name>
<keyword evidence="1" id="KW-1185">Reference proteome</keyword>
<dbReference type="Proteomes" id="UP000887565">
    <property type="component" value="Unplaced"/>
</dbReference>
<evidence type="ECO:0000313" key="2">
    <source>
        <dbReference type="WBParaSite" id="nRc.2.0.1.t08381-RA"/>
    </source>
</evidence>
<dbReference type="AlphaFoldDB" id="A0A915I3R6"/>
<accession>A0A915I3R6</accession>
<reference evidence="2" key="1">
    <citation type="submission" date="2022-11" db="UniProtKB">
        <authorList>
            <consortium name="WormBaseParasite"/>
        </authorList>
    </citation>
    <scope>IDENTIFICATION</scope>
</reference>
<protein>
    <submittedName>
        <fullName evidence="2">Uncharacterized protein</fullName>
    </submittedName>
</protein>
<proteinExistence type="predicted"/>
<organism evidence="1 2">
    <name type="scientific">Romanomermis culicivorax</name>
    <name type="common">Nematode worm</name>
    <dbReference type="NCBI Taxonomy" id="13658"/>
    <lineage>
        <taxon>Eukaryota</taxon>
        <taxon>Metazoa</taxon>
        <taxon>Ecdysozoa</taxon>
        <taxon>Nematoda</taxon>
        <taxon>Enoplea</taxon>
        <taxon>Dorylaimia</taxon>
        <taxon>Mermithida</taxon>
        <taxon>Mermithoidea</taxon>
        <taxon>Mermithidae</taxon>
        <taxon>Romanomermis</taxon>
    </lineage>
</organism>